<keyword evidence="3 4" id="KW-0234">DNA repair</keyword>
<organism evidence="6 7">
    <name type="scientific">Mycoplasma yeatsii</name>
    <dbReference type="NCBI Taxonomy" id="51365"/>
    <lineage>
        <taxon>Bacteria</taxon>
        <taxon>Bacillati</taxon>
        <taxon>Mycoplasmatota</taxon>
        <taxon>Mollicutes</taxon>
        <taxon>Mycoplasmataceae</taxon>
        <taxon>Mycoplasma</taxon>
    </lineage>
</organism>
<evidence type="ECO:0000256" key="2">
    <source>
        <dbReference type="ARBA" id="ARBA00023172"/>
    </source>
</evidence>
<dbReference type="InterPro" id="IPR003717">
    <property type="entry name" value="RecO"/>
</dbReference>
<dbReference type="Pfam" id="PF11967">
    <property type="entry name" value="RecO_N"/>
    <property type="match status" value="1"/>
</dbReference>
<sequence length="262" mass="30750">MSEKIIQAIVLDSFDYQDFDKIVTVYSNLYGKLSFISLGVNKSVSKNKYSINYLSLSEFEIFKSRNKFNLSKLKKGVLIDSHLNITKDYNLYLYANIITSLVNTLDNNVKNFKLFNMLKTSIDIINKNPSQAFKTTVLFMFYFLNFIGHKLDLSNCGFCNLKDDIVAINFNNYCMVCRYCYYNDSIFINNNLASYLRFISNNNFNQAIERKVEENYLMILAKFLLNYYKDQVGIFTNSMYELSKYKEFDDAVFINQILDSQF</sequence>
<dbReference type="SUPFAM" id="SSF50249">
    <property type="entry name" value="Nucleic acid-binding proteins"/>
    <property type="match status" value="1"/>
</dbReference>
<dbReference type="SUPFAM" id="SSF57863">
    <property type="entry name" value="ArfGap/RecO-like zinc finger"/>
    <property type="match status" value="1"/>
</dbReference>
<dbReference type="InterPro" id="IPR037278">
    <property type="entry name" value="ARFGAP/RecO"/>
</dbReference>
<keyword evidence="7" id="KW-1185">Reference proteome</keyword>
<accession>A0ABU0NFK2</accession>
<dbReference type="Proteomes" id="UP001236620">
    <property type="component" value="Unassembled WGS sequence"/>
</dbReference>
<protein>
    <recommendedName>
        <fullName evidence="4">DNA repair protein RecO</fullName>
    </recommendedName>
    <alternativeName>
        <fullName evidence="4">Recombination protein O</fullName>
    </alternativeName>
</protein>
<dbReference type="Gene3D" id="2.40.50.140">
    <property type="entry name" value="Nucleic acid-binding proteins"/>
    <property type="match status" value="1"/>
</dbReference>
<dbReference type="InterPro" id="IPR022572">
    <property type="entry name" value="DNA_rep/recomb_RecO_N"/>
</dbReference>
<name>A0ABU0NFK2_9MOLU</name>
<evidence type="ECO:0000313" key="6">
    <source>
        <dbReference type="EMBL" id="MDQ0567811.1"/>
    </source>
</evidence>
<dbReference type="PANTHER" id="PTHR33991:SF1">
    <property type="entry name" value="DNA REPAIR PROTEIN RECO"/>
    <property type="match status" value="1"/>
</dbReference>
<dbReference type="EMBL" id="JAUSWP010000003">
    <property type="protein sequence ID" value="MDQ0567811.1"/>
    <property type="molecule type" value="Genomic_DNA"/>
</dbReference>
<dbReference type="InterPro" id="IPR012340">
    <property type="entry name" value="NA-bd_OB-fold"/>
</dbReference>
<dbReference type="RefSeq" id="WP_307444805.1">
    <property type="nucleotide sequence ID" value="NZ_JAUSWP010000003.1"/>
</dbReference>
<dbReference type="HAMAP" id="MF_00201">
    <property type="entry name" value="RecO"/>
    <property type="match status" value="1"/>
</dbReference>
<comment type="caution">
    <text evidence="6">The sequence shown here is derived from an EMBL/GenBank/DDBJ whole genome shotgun (WGS) entry which is preliminary data.</text>
</comment>
<keyword evidence="2 4" id="KW-0233">DNA recombination</keyword>
<feature type="domain" description="DNA replication/recombination mediator RecO N-terminal" evidence="5">
    <location>
        <begin position="1"/>
        <end position="81"/>
    </location>
</feature>
<reference evidence="6" key="1">
    <citation type="submission" date="2023-07" db="EMBL/GenBank/DDBJ databases">
        <title>Genomic Encyclopedia of Type Strains, Phase IV (KMG-IV): sequencing the most valuable type-strain genomes for metagenomic binning, comparative biology and taxonomic classification.</title>
        <authorList>
            <person name="Goeker M."/>
        </authorList>
    </citation>
    <scope>NUCLEOTIDE SEQUENCE [LARGE SCALE GENOMIC DNA]</scope>
    <source>
        <strain evidence="6">DSM 22019</strain>
    </source>
</reference>
<dbReference type="PANTHER" id="PTHR33991">
    <property type="entry name" value="DNA REPAIR PROTEIN RECO"/>
    <property type="match status" value="1"/>
</dbReference>
<proteinExistence type="inferred from homology"/>
<keyword evidence="1 4" id="KW-0227">DNA damage</keyword>
<gene>
    <name evidence="4" type="primary">recO</name>
    <name evidence="6" type="ORF">J2Z63_000456</name>
</gene>
<comment type="similarity">
    <text evidence="4">Belongs to the RecO family.</text>
</comment>
<dbReference type="Pfam" id="PF02565">
    <property type="entry name" value="RecO_C"/>
    <property type="match status" value="1"/>
</dbReference>
<evidence type="ECO:0000256" key="4">
    <source>
        <dbReference type="HAMAP-Rule" id="MF_00201"/>
    </source>
</evidence>
<evidence type="ECO:0000259" key="5">
    <source>
        <dbReference type="Pfam" id="PF11967"/>
    </source>
</evidence>
<evidence type="ECO:0000313" key="7">
    <source>
        <dbReference type="Proteomes" id="UP001236620"/>
    </source>
</evidence>
<evidence type="ECO:0000256" key="3">
    <source>
        <dbReference type="ARBA" id="ARBA00023204"/>
    </source>
</evidence>
<evidence type="ECO:0000256" key="1">
    <source>
        <dbReference type="ARBA" id="ARBA00022763"/>
    </source>
</evidence>
<comment type="function">
    <text evidence="4">Involved in DNA repair and RecF pathway recombination.</text>
</comment>
<dbReference type="NCBIfam" id="TIGR00613">
    <property type="entry name" value="reco"/>
    <property type="match status" value="1"/>
</dbReference>